<evidence type="ECO:0000256" key="1">
    <source>
        <dbReference type="SAM" id="MobiDB-lite"/>
    </source>
</evidence>
<feature type="region of interest" description="Disordered" evidence="1">
    <location>
        <begin position="76"/>
        <end position="96"/>
    </location>
</feature>
<keyword evidence="3" id="KW-1185">Reference proteome</keyword>
<dbReference type="RefSeq" id="WP_209653628.1">
    <property type="nucleotide sequence ID" value="NZ_CP047357.1"/>
</dbReference>
<gene>
    <name evidence="2" type="ORF">JOF33_001762</name>
</gene>
<proteinExistence type="predicted"/>
<evidence type="ECO:0000313" key="2">
    <source>
        <dbReference type="EMBL" id="MBP2333063.1"/>
    </source>
</evidence>
<organism evidence="2 3">
    <name type="scientific">Corynebacterium freneyi</name>
    <dbReference type="NCBI Taxonomy" id="134034"/>
    <lineage>
        <taxon>Bacteria</taxon>
        <taxon>Bacillati</taxon>
        <taxon>Actinomycetota</taxon>
        <taxon>Actinomycetes</taxon>
        <taxon>Mycobacteriales</taxon>
        <taxon>Corynebacteriaceae</taxon>
        <taxon>Corynebacterium</taxon>
    </lineage>
</organism>
<dbReference type="Proteomes" id="UP001519305">
    <property type="component" value="Unassembled WGS sequence"/>
</dbReference>
<evidence type="ECO:0000313" key="3">
    <source>
        <dbReference type="Proteomes" id="UP001519305"/>
    </source>
</evidence>
<dbReference type="EMBL" id="JAGINY010000001">
    <property type="protein sequence ID" value="MBP2333063.1"/>
    <property type="molecule type" value="Genomic_DNA"/>
</dbReference>
<reference evidence="2 3" key="1">
    <citation type="submission" date="2021-03" db="EMBL/GenBank/DDBJ databases">
        <title>Sequencing the genomes of 1000 actinobacteria strains.</title>
        <authorList>
            <person name="Klenk H.-P."/>
        </authorList>
    </citation>
    <scope>NUCLEOTIDE SEQUENCE [LARGE SCALE GENOMIC DNA]</scope>
    <source>
        <strain evidence="2 3">DSM 44506</strain>
    </source>
</reference>
<accession>A0ABS4U8R9</accession>
<name>A0ABS4U8R9_9CORY</name>
<feature type="compositionally biased region" description="Acidic residues" evidence="1">
    <location>
        <begin position="86"/>
        <end position="96"/>
    </location>
</feature>
<comment type="caution">
    <text evidence="2">The sequence shown here is derived from an EMBL/GenBank/DDBJ whole genome shotgun (WGS) entry which is preliminary data.</text>
</comment>
<sequence>MGKHHRHDPEFDAKQIADALTAPLADAFPGLGRWDEQVIWRLFQILTCPTACVGYVNAEGWHTNCQRRAADAMTALGFTPPPLDPFPEDDPDDWDF</sequence>
<protein>
    <submittedName>
        <fullName evidence="2">Uncharacterized protein</fullName>
    </submittedName>
</protein>